<dbReference type="PANTHER" id="PTHR43153:SF1">
    <property type="entry name" value="ELECTRON TRANSFER FLAVOPROTEIN SUBUNIT ALPHA, MITOCHONDRIAL"/>
    <property type="match status" value="1"/>
</dbReference>
<dbReference type="PANTHER" id="PTHR43153">
    <property type="entry name" value="ELECTRON TRANSFER FLAVOPROTEIN ALPHA"/>
    <property type="match status" value="1"/>
</dbReference>
<evidence type="ECO:0000259" key="4">
    <source>
        <dbReference type="SMART" id="SM00893"/>
    </source>
</evidence>
<name>A0A212R8X5_9PROT</name>
<dbReference type="RefSeq" id="WP_088561506.1">
    <property type="nucleotide sequence ID" value="NZ_FYEH01000006.1"/>
</dbReference>
<comment type="similarity">
    <text evidence="1">Belongs to the ETF alpha-subunit/FixB family.</text>
</comment>
<dbReference type="InterPro" id="IPR014729">
    <property type="entry name" value="Rossmann-like_a/b/a_fold"/>
</dbReference>
<evidence type="ECO:0000256" key="1">
    <source>
        <dbReference type="ARBA" id="ARBA00005817"/>
    </source>
</evidence>
<evidence type="ECO:0000313" key="6">
    <source>
        <dbReference type="Proteomes" id="UP000197065"/>
    </source>
</evidence>
<dbReference type="EMBL" id="FYEH01000006">
    <property type="protein sequence ID" value="SNB68601.1"/>
    <property type="molecule type" value="Genomic_DNA"/>
</dbReference>
<evidence type="ECO:0000256" key="3">
    <source>
        <dbReference type="SAM" id="MobiDB-lite"/>
    </source>
</evidence>
<accession>A0A212R8X5</accession>
<dbReference type="InterPro" id="IPR014731">
    <property type="entry name" value="ETF_asu_C"/>
</dbReference>
<dbReference type="SMART" id="SM00893">
    <property type="entry name" value="ETF"/>
    <property type="match status" value="1"/>
</dbReference>
<feature type="domain" description="Electron transfer flavoprotein alpha/beta-subunit N-terminal" evidence="4">
    <location>
        <begin position="94"/>
        <end position="269"/>
    </location>
</feature>
<dbReference type="SUPFAM" id="SSF52402">
    <property type="entry name" value="Adenine nucleotide alpha hydrolases-like"/>
    <property type="match status" value="1"/>
</dbReference>
<dbReference type="InterPro" id="IPR029035">
    <property type="entry name" value="DHS-like_NAD/FAD-binding_dom"/>
</dbReference>
<dbReference type="InterPro" id="IPR014730">
    <property type="entry name" value="ETF_a/b_N"/>
</dbReference>
<dbReference type="Gene3D" id="3.40.50.620">
    <property type="entry name" value="HUPs"/>
    <property type="match status" value="1"/>
</dbReference>
<dbReference type="GO" id="GO:0009055">
    <property type="term" value="F:electron transfer activity"/>
    <property type="evidence" value="ECO:0007669"/>
    <property type="project" value="InterPro"/>
</dbReference>
<organism evidence="5 6">
    <name type="scientific">Arboricoccus pini</name>
    <dbReference type="NCBI Taxonomy" id="1963835"/>
    <lineage>
        <taxon>Bacteria</taxon>
        <taxon>Pseudomonadati</taxon>
        <taxon>Pseudomonadota</taxon>
        <taxon>Alphaproteobacteria</taxon>
        <taxon>Geminicoccales</taxon>
        <taxon>Geminicoccaceae</taxon>
        <taxon>Arboricoccus</taxon>
    </lineage>
</organism>
<dbReference type="SUPFAM" id="SSF52467">
    <property type="entry name" value="DHS-like NAD/FAD-binding domain"/>
    <property type="match status" value="1"/>
</dbReference>
<dbReference type="InterPro" id="IPR001308">
    <property type="entry name" value="ETF_a/FixB"/>
</dbReference>
<keyword evidence="2" id="KW-0813">Transport</keyword>
<dbReference type="Pfam" id="PF01012">
    <property type="entry name" value="ETF"/>
    <property type="match status" value="1"/>
</dbReference>
<evidence type="ECO:0000256" key="2">
    <source>
        <dbReference type="ARBA" id="ARBA00022982"/>
    </source>
</evidence>
<proteinExistence type="inferred from homology"/>
<dbReference type="Gene3D" id="3.40.50.1220">
    <property type="entry name" value="TPP-binding domain"/>
    <property type="match status" value="1"/>
</dbReference>
<evidence type="ECO:0000313" key="5">
    <source>
        <dbReference type="EMBL" id="SNB68601.1"/>
    </source>
</evidence>
<sequence length="399" mass="41909">MSRPRLDPRALRLARQVEGGGKRPRFALKADPPALHSRRRDPRLLRMRALVPGARRPRYDWKRDAASGAPSAVPAVDPVPANEPIRVESPAFWVLAVLDQSTGALDETDLQLLSVARRLAGDEGGVVALALADPVLATAGADRLAVWPASAVDPAAAEARAATVQALVESVKPRHVLCSDDPVAGGDIARRLAAKAGLRLVSAVNSLTADGRIGRRAGDETWLQPAPALMTIMPGSFAADEQALREARPLELPPIAFEAARLANIGLLPVDPESLPLDETDFIASAGNGVTDFAAFAEAAAALGATRAGSRVVCDAGLLPRDRQVGASGTVVTARCYLALGIAGAPQHLQGITGVRHVIAVNTDLHAEMIKRADLSIIADAQAVMPALARLARQRQEKP</sequence>
<gene>
    <name evidence="5" type="ORF">SAMN07250955_106216</name>
</gene>
<dbReference type="OrthoDB" id="8584059at2"/>
<protein>
    <submittedName>
        <fullName evidence="5">Electron transfer flavoprotein alpha subunit apoprotein</fullName>
    </submittedName>
</protein>
<feature type="compositionally biased region" description="Basic and acidic residues" evidence="3">
    <location>
        <begin position="1"/>
        <end position="10"/>
    </location>
</feature>
<keyword evidence="2" id="KW-0249">Electron transport</keyword>
<dbReference type="GO" id="GO:0033539">
    <property type="term" value="P:fatty acid beta-oxidation using acyl-CoA dehydrogenase"/>
    <property type="evidence" value="ECO:0007669"/>
    <property type="project" value="TreeGrafter"/>
</dbReference>
<dbReference type="GO" id="GO:0050660">
    <property type="term" value="F:flavin adenine dinucleotide binding"/>
    <property type="evidence" value="ECO:0007669"/>
    <property type="project" value="InterPro"/>
</dbReference>
<dbReference type="AlphaFoldDB" id="A0A212R8X5"/>
<keyword evidence="6" id="KW-1185">Reference proteome</keyword>
<dbReference type="Pfam" id="PF00766">
    <property type="entry name" value="ETF_alpha"/>
    <property type="match status" value="1"/>
</dbReference>
<reference evidence="5 6" key="1">
    <citation type="submission" date="2017-06" db="EMBL/GenBank/DDBJ databases">
        <authorList>
            <person name="Kim H.J."/>
            <person name="Triplett B.A."/>
        </authorList>
    </citation>
    <scope>NUCLEOTIDE SEQUENCE [LARGE SCALE GENOMIC DNA]</scope>
    <source>
        <strain evidence="5 6">B29T1</strain>
    </source>
</reference>
<feature type="region of interest" description="Disordered" evidence="3">
    <location>
        <begin position="1"/>
        <end position="39"/>
    </location>
</feature>
<dbReference type="Proteomes" id="UP000197065">
    <property type="component" value="Unassembled WGS sequence"/>
</dbReference>